<proteinExistence type="predicted"/>
<evidence type="ECO:0000313" key="2">
    <source>
        <dbReference type="EMBL" id="BAK21849.1"/>
    </source>
</evidence>
<dbReference type="Pfam" id="PF17288">
    <property type="entry name" value="Terminase_3C"/>
    <property type="match status" value="1"/>
</dbReference>
<dbReference type="InterPro" id="IPR052380">
    <property type="entry name" value="Viral_DNA_packaging_terminase"/>
</dbReference>
<dbReference type="PANTHER" id="PTHR39184:SF1">
    <property type="entry name" value="PBSX PHAGE TERMINASE LARGE SUBUNIT"/>
    <property type="match status" value="1"/>
</dbReference>
<dbReference type="Gene3D" id="3.30.420.280">
    <property type="match status" value="1"/>
</dbReference>
<sequence length="157" mass="18918">MLCYYSEKNVILLDTYYYSPDGKTNKKPPSELSKDIHDFVERLQGQYDRYGYRFTMDSAEGALRNQYYNDYALWWHPVNKSKKSTMIDHMQSLLGQGRFFYLDLDSNKIFVEEHKTYQWDEKTIQSDDPKVIKVDDHTCDQFQYFVMDNLRDLGLKW</sequence>
<dbReference type="KEGG" id="mps:MPTP_1420"/>
<dbReference type="InterPro" id="IPR035413">
    <property type="entry name" value="Terminase_L_C"/>
</dbReference>
<dbReference type="STRING" id="940190.MPTP_1420"/>
<evidence type="ECO:0000259" key="1">
    <source>
        <dbReference type="Pfam" id="PF17288"/>
    </source>
</evidence>
<dbReference type="EMBL" id="AP012200">
    <property type="protein sequence ID" value="BAK21849.1"/>
    <property type="molecule type" value="Genomic_DNA"/>
</dbReference>
<name>F3YBH1_MELPT</name>
<accession>F3YBH1</accession>
<gene>
    <name evidence="2" type="ordered locus">MPTP_1420</name>
</gene>
<dbReference type="HOGENOM" id="CLU_1717078_0_0_9"/>
<reference key="2">
    <citation type="submission" date="2011-04" db="EMBL/GenBank/DDBJ databases">
        <title>Whole genome sequence of Melissococcus plutonius ATCC 35311.</title>
        <authorList>
            <person name="Okumura K."/>
            <person name="Arai R."/>
            <person name="Osaki M."/>
            <person name="Okura M."/>
            <person name="Kirikae T."/>
            <person name="Takamatsu D."/>
            <person name="Akiyama T."/>
        </authorList>
    </citation>
    <scope>NUCLEOTIDE SEQUENCE</scope>
    <source>
        <strain>ATCC 35311</strain>
    </source>
</reference>
<dbReference type="PANTHER" id="PTHR39184">
    <property type="match status" value="1"/>
</dbReference>
<dbReference type="AlphaFoldDB" id="F3YBH1"/>
<keyword evidence="3" id="KW-1185">Reference proteome</keyword>
<feature type="domain" description="Phage terminase large subunit C-terminal" evidence="1">
    <location>
        <begin position="7"/>
        <end position="147"/>
    </location>
</feature>
<protein>
    <submittedName>
        <fullName evidence="2">Phage terminase large subunit</fullName>
    </submittedName>
</protein>
<evidence type="ECO:0000313" key="3">
    <source>
        <dbReference type="Proteomes" id="UP000008456"/>
    </source>
</evidence>
<dbReference type="Proteomes" id="UP000008456">
    <property type="component" value="Chromosome"/>
</dbReference>
<reference evidence="2 3" key="1">
    <citation type="journal article" date="2011" name="J. Bacteriol.">
        <title>Complete genome sequence of Melissococcus plutonius ATCC 35311.</title>
        <authorList>
            <person name="Okumura K."/>
            <person name="Arai R."/>
            <person name="Okura M."/>
            <person name="Kirikae T."/>
            <person name="Takamatsu D."/>
            <person name="Osaki M."/>
            <person name="Miyoshi-Akiyama T."/>
        </authorList>
    </citation>
    <scope>NUCLEOTIDE SEQUENCE [LARGE SCALE GENOMIC DNA]</scope>
    <source>
        <strain evidence="3">ATCC 35311 / CIP 104052 / LMG 20360 / NCIMB 702443</strain>
    </source>
</reference>
<organism evidence="2 3">
    <name type="scientific">Melissococcus plutonius (strain ATCC 35311 / DSM 29964 / CIP 104052 / LMG 20360 / NCIMB 702443)</name>
    <dbReference type="NCBI Taxonomy" id="940190"/>
    <lineage>
        <taxon>Bacteria</taxon>
        <taxon>Bacillati</taxon>
        <taxon>Bacillota</taxon>
        <taxon>Bacilli</taxon>
        <taxon>Lactobacillales</taxon>
        <taxon>Enterococcaceae</taxon>
        <taxon>Melissococcus</taxon>
    </lineage>
</organism>